<dbReference type="GO" id="GO:0046983">
    <property type="term" value="F:protein dimerization activity"/>
    <property type="evidence" value="ECO:0007669"/>
    <property type="project" value="InterPro"/>
</dbReference>
<dbReference type="PANTHER" id="PTHR11969">
    <property type="entry name" value="MAX DIMERIZATION, MAD"/>
    <property type="match status" value="1"/>
</dbReference>
<feature type="region of interest" description="Disordered" evidence="6">
    <location>
        <begin position="221"/>
        <end position="242"/>
    </location>
</feature>
<proteinExistence type="predicted"/>
<name>A0AAW1W7C2_RUBAR</name>
<sequence>MALDAVVFPPDPFTYTTNKDFYSLLVGNWSYDDLDHHHHHHHQQQQQLQEASCDFLGNQTDHHFTSTYSSPPSILVSHFDDLQLSNPTPDNGSTGHFVQAQFQLPLVEDAVTTTTKTRPKRRRAKSKKNEEEIENQRMTHIAVERNRRKQMNEYLSALRSIMPDSYVQRTDQASIIGGAINFVKELEQQVQFLGAQKQNNNNSDFPFSDFFSFPQYSSTSSTSSTAHQTGHDHRYDSDQRPSVEHKYAADMNVSRVAADIEVTMVESHANLKVRSKRVPKQLLKFVSGLQTLRLTVLHLNVATVDEIVLYSLSVKVEEDCALTSVDEIATAVYQMLARIQEEAMLHLN</sequence>
<dbReference type="InterPro" id="IPR036638">
    <property type="entry name" value="HLH_DNA-bd_sf"/>
</dbReference>
<feature type="compositionally biased region" description="Basic and acidic residues" evidence="6">
    <location>
        <begin position="229"/>
        <end position="242"/>
    </location>
</feature>
<reference evidence="8 9" key="1">
    <citation type="journal article" date="2023" name="G3 (Bethesda)">
        <title>A chromosome-length genome assembly and annotation of blackberry (Rubus argutus, cv. 'Hillquist').</title>
        <authorList>
            <person name="Bruna T."/>
            <person name="Aryal R."/>
            <person name="Dudchenko O."/>
            <person name="Sargent D.J."/>
            <person name="Mead D."/>
            <person name="Buti M."/>
            <person name="Cavallini A."/>
            <person name="Hytonen T."/>
            <person name="Andres J."/>
            <person name="Pham M."/>
            <person name="Weisz D."/>
            <person name="Mascagni F."/>
            <person name="Usai G."/>
            <person name="Natali L."/>
            <person name="Bassil N."/>
            <person name="Fernandez G.E."/>
            <person name="Lomsadze A."/>
            <person name="Armour M."/>
            <person name="Olukolu B."/>
            <person name="Poorten T."/>
            <person name="Britton C."/>
            <person name="Davik J."/>
            <person name="Ashrafi H."/>
            <person name="Aiden E.L."/>
            <person name="Borodovsky M."/>
            <person name="Worthington M."/>
        </authorList>
    </citation>
    <scope>NUCLEOTIDE SEQUENCE [LARGE SCALE GENOMIC DNA]</scope>
    <source>
        <strain evidence="8">PI 553951</strain>
    </source>
</reference>
<keyword evidence="9" id="KW-1185">Reference proteome</keyword>
<dbReference type="Pfam" id="PF00010">
    <property type="entry name" value="HLH"/>
    <property type="match status" value="1"/>
</dbReference>
<dbReference type="SMART" id="SM00353">
    <property type="entry name" value="HLH"/>
    <property type="match status" value="1"/>
</dbReference>
<dbReference type="PROSITE" id="PS50888">
    <property type="entry name" value="BHLH"/>
    <property type="match status" value="1"/>
</dbReference>
<comment type="caution">
    <text evidence="8">The sequence shown here is derived from an EMBL/GenBank/DDBJ whole genome shotgun (WGS) entry which is preliminary data.</text>
</comment>
<evidence type="ECO:0000256" key="2">
    <source>
        <dbReference type="ARBA" id="ARBA00023015"/>
    </source>
</evidence>
<evidence type="ECO:0000256" key="4">
    <source>
        <dbReference type="ARBA" id="ARBA00023163"/>
    </source>
</evidence>
<evidence type="ECO:0000313" key="9">
    <source>
        <dbReference type="Proteomes" id="UP001457282"/>
    </source>
</evidence>
<dbReference type="InterPro" id="IPR011598">
    <property type="entry name" value="bHLH_dom"/>
</dbReference>
<keyword evidence="3" id="KW-0238">DNA-binding</keyword>
<evidence type="ECO:0000259" key="7">
    <source>
        <dbReference type="PROSITE" id="PS50888"/>
    </source>
</evidence>
<dbReference type="Proteomes" id="UP001457282">
    <property type="component" value="Unassembled WGS sequence"/>
</dbReference>
<feature type="region of interest" description="Disordered" evidence="6">
    <location>
        <begin position="114"/>
        <end position="133"/>
    </location>
</feature>
<evidence type="ECO:0000313" key="8">
    <source>
        <dbReference type="EMBL" id="KAK9919753.1"/>
    </source>
</evidence>
<dbReference type="Gene3D" id="4.10.280.10">
    <property type="entry name" value="Helix-loop-helix DNA-binding domain"/>
    <property type="match status" value="1"/>
</dbReference>
<dbReference type="GO" id="GO:0000978">
    <property type="term" value="F:RNA polymerase II cis-regulatory region sequence-specific DNA binding"/>
    <property type="evidence" value="ECO:0007669"/>
    <property type="project" value="TreeGrafter"/>
</dbReference>
<evidence type="ECO:0000256" key="6">
    <source>
        <dbReference type="SAM" id="MobiDB-lite"/>
    </source>
</evidence>
<evidence type="ECO:0000256" key="1">
    <source>
        <dbReference type="ARBA" id="ARBA00004123"/>
    </source>
</evidence>
<dbReference type="PANTHER" id="PTHR11969:SF54">
    <property type="entry name" value="MAD-LIKE PROTEIN 1"/>
    <property type="match status" value="1"/>
</dbReference>
<dbReference type="GO" id="GO:0005634">
    <property type="term" value="C:nucleus"/>
    <property type="evidence" value="ECO:0007669"/>
    <property type="project" value="UniProtKB-SubCell"/>
</dbReference>
<dbReference type="AlphaFoldDB" id="A0AAW1W7C2"/>
<feature type="domain" description="BHLH" evidence="7">
    <location>
        <begin position="135"/>
        <end position="186"/>
    </location>
</feature>
<feature type="compositionally biased region" description="Basic residues" evidence="6">
    <location>
        <begin position="117"/>
        <end position="126"/>
    </location>
</feature>
<organism evidence="8 9">
    <name type="scientific">Rubus argutus</name>
    <name type="common">Southern blackberry</name>
    <dbReference type="NCBI Taxonomy" id="59490"/>
    <lineage>
        <taxon>Eukaryota</taxon>
        <taxon>Viridiplantae</taxon>
        <taxon>Streptophyta</taxon>
        <taxon>Embryophyta</taxon>
        <taxon>Tracheophyta</taxon>
        <taxon>Spermatophyta</taxon>
        <taxon>Magnoliopsida</taxon>
        <taxon>eudicotyledons</taxon>
        <taxon>Gunneridae</taxon>
        <taxon>Pentapetalae</taxon>
        <taxon>rosids</taxon>
        <taxon>fabids</taxon>
        <taxon>Rosales</taxon>
        <taxon>Rosaceae</taxon>
        <taxon>Rosoideae</taxon>
        <taxon>Rosoideae incertae sedis</taxon>
        <taxon>Rubus</taxon>
    </lineage>
</organism>
<protein>
    <recommendedName>
        <fullName evidence="7">BHLH domain-containing protein</fullName>
    </recommendedName>
</protein>
<dbReference type="GO" id="GO:0000981">
    <property type="term" value="F:DNA-binding transcription factor activity, RNA polymerase II-specific"/>
    <property type="evidence" value="ECO:0007669"/>
    <property type="project" value="TreeGrafter"/>
</dbReference>
<gene>
    <name evidence="8" type="ORF">M0R45_028332</name>
</gene>
<keyword evidence="2" id="KW-0805">Transcription regulation</keyword>
<evidence type="ECO:0000256" key="5">
    <source>
        <dbReference type="ARBA" id="ARBA00023242"/>
    </source>
</evidence>
<comment type="subcellular location">
    <subcellularLocation>
        <location evidence="1">Nucleus</location>
    </subcellularLocation>
</comment>
<accession>A0AAW1W7C2</accession>
<keyword evidence="5" id="KW-0539">Nucleus</keyword>
<dbReference type="SUPFAM" id="SSF47459">
    <property type="entry name" value="HLH, helix-loop-helix DNA-binding domain"/>
    <property type="match status" value="1"/>
</dbReference>
<dbReference type="EMBL" id="JBEDUW010000006">
    <property type="protein sequence ID" value="KAK9919753.1"/>
    <property type="molecule type" value="Genomic_DNA"/>
</dbReference>
<keyword evidence="4" id="KW-0804">Transcription</keyword>
<evidence type="ECO:0000256" key="3">
    <source>
        <dbReference type="ARBA" id="ARBA00023125"/>
    </source>
</evidence>